<feature type="transmembrane region" description="Helical" evidence="8">
    <location>
        <begin position="369"/>
        <end position="387"/>
    </location>
</feature>
<evidence type="ECO:0000256" key="3">
    <source>
        <dbReference type="ARBA" id="ARBA00022448"/>
    </source>
</evidence>
<dbReference type="NCBIfam" id="TIGR01625">
    <property type="entry name" value="YidE_YbjL_dupl"/>
    <property type="match status" value="2"/>
</dbReference>
<feature type="transmembrane region" description="Helical" evidence="8">
    <location>
        <begin position="12"/>
        <end position="45"/>
    </location>
</feature>
<evidence type="ECO:0000256" key="2">
    <source>
        <dbReference type="ARBA" id="ARBA00009854"/>
    </source>
</evidence>
<evidence type="ECO:0000256" key="7">
    <source>
        <dbReference type="ARBA" id="ARBA00023136"/>
    </source>
</evidence>
<keyword evidence="5 8" id="KW-0812">Transmembrane</keyword>
<dbReference type="eggNOG" id="COG0569">
    <property type="taxonomic scope" value="Bacteria"/>
</dbReference>
<feature type="transmembrane region" description="Helical" evidence="8">
    <location>
        <begin position="462"/>
        <end position="483"/>
    </location>
</feature>
<dbReference type="EMBL" id="CP001824">
    <property type="protein sequence ID" value="ACZ40562.1"/>
    <property type="molecule type" value="Genomic_DNA"/>
</dbReference>
<dbReference type="eggNOG" id="COG2985">
    <property type="taxonomic scope" value="Bacteria"/>
</dbReference>
<feature type="transmembrane region" description="Helical" evidence="8">
    <location>
        <begin position="393"/>
        <end position="413"/>
    </location>
</feature>
<comment type="similarity">
    <text evidence="2">Belongs to the AAE transporter (TC 2.A.81) family.</text>
</comment>
<protein>
    <submittedName>
        <fullName evidence="10">YidE/YbjL duplication</fullName>
    </submittedName>
</protein>
<dbReference type="Pfam" id="PF06826">
    <property type="entry name" value="Asp-Al_Ex"/>
    <property type="match status" value="2"/>
</dbReference>
<feature type="transmembrane region" description="Helical" evidence="8">
    <location>
        <begin position="57"/>
        <end position="79"/>
    </location>
</feature>
<feature type="transmembrane region" description="Helical" evidence="8">
    <location>
        <begin position="434"/>
        <end position="456"/>
    </location>
</feature>
<dbReference type="KEGG" id="sti:Sthe_3162"/>
<gene>
    <name evidence="10" type="ordered locus">Sthe_3162</name>
</gene>
<keyword evidence="11" id="KW-1185">Reference proteome</keyword>
<dbReference type="SUPFAM" id="SSF116726">
    <property type="entry name" value="TrkA C-terminal domain-like"/>
    <property type="match status" value="2"/>
</dbReference>
<feature type="domain" description="RCK C-terminal" evidence="9">
    <location>
        <begin position="190"/>
        <end position="274"/>
    </location>
</feature>
<feature type="transmembrane region" description="Helical" evidence="8">
    <location>
        <begin position="156"/>
        <end position="177"/>
    </location>
</feature>
<dbReference type="PANTHER" id="PTHR30445:SF3">
    <property type="entry name" value="TRANSPORT PROTEIN YIDE-RELATED"/>
    <property type="match status" value="1"/>
</dbReference>
<dbReference type="GO" id="GO:0008324">
    <property type="term" value="F:monoatomic cation transmembrane transporter activity"/>
    <property type="evidence" value="ECO:0007669"/>
    <property type="project" value="InterPro"/>
</dbReference>
<dbReference type="GO" id="GO:0006813">
    <property type="term" value="P:potassium ion transport"/>
    <property type="evidence" value="ECO:0007669"/>
    <property type="project" value="InterPro"/>
</dbReference>
<reference evidence="10 11" key="2">
    <citation type="journal article" date="2010" name="Stand. Genomic Sci.">
        <title>Complete genome sequence of Desulfohalobium retbaense type strain (HR(100)).</title>
        <authorList>
            <person name="Spring S."/>
            <person name="Nolan M."/>
            <person name="Lapidus A."/>
            <person name="Glavina Del Rio T."/>
            <person name="Copeland A."/>
            <person name="Tice H."/>
            <person name="Cheng J.F."/>
            <person name="Lucas S."/>
            <person name="Land M."/>
            <person name="Chen F."/>
            <person name="Bruce D."/>
            <person name="Goodwin L."/>
            <person name="Pitluck S."/>
            <person name="Ivanova N."/>
            <person name="Mavromatis K."/>
            <person name="Mikhailova N."/>
            <person name="Pati A."/>
            <person name="Chen A."/>
            <person name="Palaniappan K."/>
            <person name="Hauser L."/>
            <person name="Chang Y.J."/>
            <person name="Jeffries C.D."/>
            <person name="Munk C."/>
            <person name="Kiss H."/>
            <person name="Chain P."/>
            <person name="Han C."/>
            <person name="Brettin T."/>
            <person name="Detter J.C."/>
            <person name="Schuler E."/>
            <person name="Goker M."/>
            <person name="Rohde M."/>
            <person name="Bristow J."/>
            <person name="Eisen J.A."/>
            <person name="Markowitz V."/>
            <person name="Hugenholtz P."/>
            <person name="Kyrpides N.C."/>
            <person name="Klenk H.P."/>
        </authorList>
    </citation>
    <scope>NUCLEOTIDE SEQUENCE [LARGE SCALE GENOMIC DNA]</scope>
    <source>
        <strain evidence="11">ATCC 49802 / DSM 20745 / S 6022</strain>
    </source>
</reference>
<dbReference type="RefSeq" id="WP_012873597.1">
    <property type="nucleotide sequence ID" value="NC_013524.1"/>
</dbReference>
<evidence type="ECO:0000313" key="10">
    <source>
        <dbReference type="EMBL" id="ACZ40562.1"/>
    </source>
</evidence>
<reference evidence="11" key="1">
    <citation type="submission" date="2009-11" db="EMBL/GenBank/DDBJ databases">
        <title>The complete chromosome 2 of Sphaerobacter thermophilus DSM 20745.</title>
        <authorList>
            <person name="Lucas S."/>
            <person name="Copeland A."/>
            <person name="Lapidus A."/>
            <person name="Glavina del Rio T."/>
            <person name="Dalin E."/>
            <person name="Tice H."/>
            <person name="Bruce D."/>
            <person name="Goodwin L."/>
            <person name="Pitluck S."/>
            <person name="Kyrpides N."/>
            <person name="Mavromatis K."/>
            <person name="Ivanova N."/>
            <person name="Mikhailova N."/>
            <person name="LaButti K.M."/>
            <person name="Clum A."/>
            <person name="Sun H.I."/>
            <person name="Brettin T."/>
            <person name="Detter J.C."/>
            <person name="Han C."/>
            <person name="Larimer F."/>
            <person name="Land M."/>
            <person name="Hauser L."/>
            <person name="Markowitz V."/>
            <person name="Cheng J.F."/>
            <person name="Hugenholtz P."/>
            <person name="Woyke T."/>
            <person name="Wu D."/>
            <person name="Steenblock K."/>
            <person name="Schneider S."/>
            <person name="Pukall R."/>
            <person name="Goeker M."/>
            <person name="Klenk H.P."/>
            <person name="Eisen J.A."/>
        </authorList>
    </citation>
    <scope>NUCLEOTIDE SEQUENCE [LARGE SCALE GENOMIC DNA]</scope>
    <source>
        <strain evidence="11">ATCC 49802 / DSM 20745 / S 6022</strain>
    </source>
</reference>
<dbReference type="Pfam" id="PF02080">
    <property type="entry name" value="TrkA_C"/>
    <property type="match status" value="1"/>
</dbReference>
<dbReference type="Gene3D" id="3.30.70.1450">
    <property type="entry name" value="Regulator of K+ conductance, C-terminal domain"/>
    <property type="match status" value="1"/>
</dbReference>
<feature type="transmembrane region" description="Helical" evidence="8">
    <location>
        <begin position="91"/>
        <end position="111"/>
    </location>
</feature>
<keyword evidence="7 8" id="KW-0472">Membrane</keyword>
<evidence type="ECO:0000256" key="5">
    <source>
        <dbReference type="ARBA" id="ARBA00022692"/>
    </source>
</evidence>
<dbReference type="InterPro" id="IPR036721">
    <property type="entry name" value="RCK_C_sf"/>
</dbReference>
<organism evidence="10 11">
    <name type="scientific">Sphaerobacter thermophilus (strain ATCC 49802 / DSM 20745 / KCCM 41009 / NCIMB 13125 / S 6022)</name>
    <dbReference type="NCBI Taxonomy" id="479434"/>
    <lineage>
        <taxon>Bacteria</taxon>
        <taxon>Pseudomonadati</taxon>
        <taxon>Thermomicrobiota</taxon>
        <taxon>Thermomicrobia</taxon>
        <taxon>Sphaerobacterales</taxon>
        <taxon>Sphaerobacterineae</taxon>
        <taxon>Sphaerobacteraceae</taxon>
        <taxon>Sphaerobacter</taxon>
    </lineage>
</organism>
<dbReference type="HOGENOM" id="CLU_035023_3_0_0"/>
<keyword evidence="4" id="KW-1003">Cell membrane</keyword>
<evidence type="ECO:0000256" key="4">
    <source>
        <dbReference type="ARBA" id="ARBA00022475"/>
    </source>
</evidence>
<dbReference type="Proteomes" id="UP000002027">
    <property type="component" value="Chromosome 2"/>
</dbReference>
<dbReference type="GO" id="GO:0005886">
    <property type="term" value="C:plasma membrane"/>
    <property type="evidence" value="ECO:0007669"/>
    <property type="project" value="UniProtKB-SubCell"/>
</dbReference>
<keyword evidence="6 8" id="KW-1133">Transmembrane helix</keyword>
<feature type="domain" description="RCK C-terminal" evidence="9">
    <location>
        <begin position="277"/>
        <end position="359"/>
    </location>
</feature>
<comment type="subcellular location">
    <subcellularLocation>
        <location evidence="1">Cell membrane</location>
        <topology evidence="1">Multi-pass membrane protein</topology>
    </subcellularLocation>
</comment>
<feature type="transmembrane region" description="Helical" evidence="8">
    <location>
        <begin position="523"/>
        <end position="546"/>
    </location>
</feature>
<proteinExistence type="inferred from homology"/>
<dbReference type="PANTHER" id="PTHR30445">
    <property type="entry name" value="K(+)_H(+) ANTIPORTER SUBUNIT KHTT"/>
    <property type="match status" value="1"/>
</dbReference>
<evidence type="ECO:0000313" key="11">
    <source>
        <dbReference type="Proteomes" id="UP000002027"/>
    </source>
</evidence>
<sequence length="547" mass="58473">MIDLLRDNPLLLLFVVAAIGYPIGRITVAGVSLGVAAVLFAGLAVGALDPDLQLPEIIYNLGLVLFVYTIGLSSGRGFFSALRRRGPRDNLFAAGVLAFAAVLSTGAYVLLDLSAAHTAGLFAGSVTNTPALAAVLDYLRLNPPPGPIDQILAEPVVAYSVTYPMGVVGVILAILLVRRLWRIDYATEARAMPDLPAVESRLTNRTIRVTRPEATDVPIATLVQRHGWDVVFGRYRHGQETRLVTADTLLAPGDLITAVGTEEELERVTAALGETSNEQLDLARHELDFRRIFVSNPKVVGHRLRDLNLPQQFGAVITRVRRGDVDFLPSGDTVLEPGDRVRVVTARSNMDAVSRFLGDSYRALSEIDILTFGLGLALGLLLGLVPIPLPGGLSFTLGLAGGPLIVALVLGSLERTGPLVWSLPYSANLTIRQMGLIFFLAGVGTRAGHPFVTTIVERSGLLLFAAGVVVTTTTAFLALWVGYRLLRIPMGVLIGMVAGIHTQPAVLGFALEQTDNELPNVGYAAVYPIATVAKIVLAQVLLMVLIR</sequence>
<evidence type="ECO:0000259" key="9">
    <source>
        <dbReference type="PROSITE" id="PS51202"/>
    </source>
</evidence>
<keyword evidence="3" id="KW-0813">Transport</keyword>
<evidence type="ECO:0000256" key="8">
    <source>
        <dbReference type="SAM" id="Phobius"/>
    </source>
</evidence>
<dbReference type="InParanoid" id="D1C9R9"/>
<accession>D1C9R9</accession>
<evidence type="ECO:0000256" key="6">
    <source>
        <dbReference type="ARBA" id="ARBA00022989"/>
    </source>
</evidence>
<dbReference type="OrthoDB" id="9155749at2"/>
<evidence type="ECO:0000256" key="1">
    <source>
        <dbReference type="ARBA" id="ARBA00004651"/>
    </source>
</evidence>
<dbReference type="InterPro" id="IPR006512">
    <property type="entry name" value="YidE_YbjL"/>
</dbReference>
<dbReference type="InterPro" id="IPR050144">
    <property type="entry name" value="AAE_transporter"/>
</dbReference>
<dbReference type="InterPro" id="IPR006037">
    <property type="entry name" value="RCK_C"/>
</dbReference>
<feature type="transmembrane region" description="Helical" evidence="8">
    <location>
        <begin position="490"/>
        <end position="511"/>
    </location>
</feature>
<dbReference type="AlphaFoldDB" id="D1C9R9"/>
<name>D1C9R9_SPHTD</name>
<dbReference type="STRING" id="479434.Sthe_3162"/>
<dbReference type="PROSITE" id="PS51202">
    <property type="entry name" value="RCK_C"/>
    <property type="match status" value="2"/>
</dbReference>